<keyword evidence="3 5" id="KW-0413">Isomerase</keyword>
<feature type="binding site" evidence="8">
    <location>
        <begin position="167"/>
        <end position="169"/>
    </location>
    <ligand>
        <name>beta-D-galactose</name>
        <dbReference type="ChEBI" id="CHEBI:27667"/>
    </ligand>
</feature>
<gene>
    <name evidence="9" type="primary">galM</name>
    <name evidence="9" type="ORF">MARA_45690</name>
</gene>
<evidence type="ECO:0000256" key="3">
    <source>
        <dbReference type="ARBA" id="ARBA00023235"/>
    </source>
</evidence>
<proteinExistence type="inferred from homology"/>
<dbReference type="InterPro" id="IPR008183">
    <property type="entry name" value="Aldose_1/G6P_1-epimerase"/>
</dbReference>
<feature type="active site" description="Proton acceptor" evidence="6">
    <location>
        <position position="295"/>
    </location>
</feature>
<evidence type="ECO:0000256" key="4">
    <source>
        <dbReference type="ARBA" id="ARBA00023277"/>
    </source>
</evidence>
<protein>
    <recommendedName>
        <fullName evidence="5">Aldose 1-epimerase</fullName>
        <ecNumber evidence="5">5.1.3.3</ecNumber>
    </recommendedName>
</protein>
<dbReference type="PANTHER" id="PTHR10091:SF0">
    <property type="entry name" value="GALACTOSE MUTAROTASE"/>
    <property type="match status" value="1"/>
</dbReference>
<sequence>MAADGSGFDARRFTLTSDTCRAVLTDFGARLLELHVPDRNGTWADVVLQRPTFADVADDPAYMGATVGRCANRTRLGQAEIDGVAVQLSINEGRHHLHGGVRGFDRRSWSADVSDDEVSFHRVSPAGEEGYPGTLRTQVTYRLTGSTLNVGVRASTDAPTVVNVVHHSYLNLAGHDAGTIDDHVVTVHASHYLPVDDELIPTGEVRAVAGTPFDFRTPAPIGGRGVAFDHNWVLDDWAPDVMRDVAVVDEPRSGRRMTVSCNQPGLQVYTGEHLAGLTGKGAVAGYPAFAGLALEAQGFPDAVHHAHFPSITLLPGQTYVNDVAFAFASCAPPG</sequence>
<keyword evidence="10" id="KW-1185">Reference proteome</keyword>
<evidence type="ECO:0000313" key="9">
    <source>
        <dbReference type="EMBL" id="BBY51101.1"/>
    </source>
</evidence>
<feature type="binding site" evidence="7">
    <location>
        <position position="229"/>
    </location>
    <ligand>
        <name>beta-D-galactose</name>
        <dbReference type="ChEBI" id="CHEBI:27667"/>
    </ligand>
</feature>
<dbReference type="UniPathway" id="UPA00242"/>
<dbReference type="GO" id="GO:0006006">
    <property type="term" value="P:glucose metabolic process"/>
    <property type="evidence" value="ECO:0007669"/>
    <property type="project" value="TreeGrafter"/>
</dbReference>
<evidence type="ECO:0000256" key="1">
    <source>
        <dbReference type="ARBA" id="ARBA00005028"/>
    </source>
</evidence>
<dbReference type="Pfam" id="PF01263">
    <property type="entry name" value="Aldose_epim"/>
    <property type="match status" value="1"/>
</dbReference>
<reference evidence="9 10" key="1">
    <citation type="journal article" date="2019" name="Emerg. Microbes Infect.">
        <title>Comprehensive subspecies identification of 175 nontuberculous mycobacteria species based on 7547 genomic profiles.</title>
        <authorList>
            <person name="Matsumoto Y."/>
            <person name="Kinjo T."/>
            <person name="Motooka D."/>
            <person name="Nabeya D."/>
            <person name="Jung N."/>
            <person name="Uechi K."/>
            <person name="Horii T."/>
            <person name="Iida T."/>
            <person name="Fujita J."/>
            <person name="Nakamura S."/>
        </authorList>
    </citation>
    <scope>NUCLEOTIDE SEQUENCE [LARGE SCALE GENOMIC DNA]</scope>
    <source>
        <strain evidence="9 10">JCM 18538</strain>
    </source>
</reference>
<dbReference type="InterPro" id="IPR014718">
    <property type="entry name" value="GH-type_carb-bd"/>
</dbReference>
<dbReference type="EC" id="5.1.3.3" evidence="5"/>
<dbReference type="KEGG" id="marz:MARA_45690"/>
<dbReference type="Gene3D" id="2.70.98.10">
    <property type="match status" value="1"/>
</dbReference>
<keyword evidence="4 5" id="KW-0119">Carbohydrate metabolism</keyword>
<comment type="pathway">
    <text evidence="1 5">Carbohydrate metabolism; hexose metabolism.</text>
</comment>
<evidence type="ECO:0000256" key="5">
    <source>
        <dbReference type="PIRNR" id="PIRNR005096"/>
    </source>
</evidence>
<dbReference type="Proteomes" id="UP000467428">
    <property type="component" value="Chromosome"/>
</dbReference>
<geneLocation type="plasmid" evidence="10">
    <name>pjcm18538 dna</name>
</geneLocation>
<evidence type="ECO:0000256" key="6">
    <source>
        <dbReference type="PIRSR" id="PIRSR005096-1"/>
    </source>
</evidence>
<dbReference type="GO" id="GO:0030246">
    <property type="term" value="F:carbohydrate binding"/>
    <property type="evidence" value="ECO:0007669"/>
    <property type="project" value="InterPro"/>
</dbReference>
<evidence type="ECO:0000256" key="8">
    <source>
        <dbReference type="PIRSR" id="PIRSR005096-3"/>
    </source>
</evidence>
<dbReference type="AlphaFoldDB" id="A0A7I7S3X3"/>
<dbReference type="RefSeq" id="WP_163921168.1">
    <property type="nucleotide sequence ID" value="NZ_AP022593.1"/>
</dbReference>
<dbReference type="SUPFAM" id="SSF74650">
    <property type="entry name" value="Galactose mutarotase-like"/>
    <property type="match status" value="1"/>
</dbReference>
<dbReference type="InterPro" id="IPR047215">
    <property type="entry name" value="Galactose_mutarotase-like"/>
</dbReference>
<dbReference type="InterPro" id="IPR011013">
    <property type="entry name" value="Gal_mutarotase_sf_dom"/>
</dbReference>
<comment type="similarity">
    <text evidence="2 5">Belongs to the aldose epimerase family.</text>
</comment>
<evidence type="ECO:0000256" key="2">
    <source>
        <dbReference type="ARBA" id="ARBA00006206"/>
    </source>
</evidence>
<accession>A0A7I7S3X3</accession>
<evidence type="ECO:0000313" key="10">
    <source>
        <dbReference type="Proteomes" id="UP000467428"/>
    </source>
</evidence>
<feature type="active site" description="Proton donor" evidence="6">
    <location>
        <position position="167"/>
    </location>
</feature>
<dbReference type="PANTHER" id="PTHR10091">
    <property type="entry name" value="ALDOSE-1-EPIMERASE"/>
    <property type="match status" value="1"/>
</dbReference>
<dbReference type="CDD" id="cd09019">
    <property type="entry name" value="galactose_mutarotase_like"/>
    <property type="match status" value="1"/>
</dbReference>
<name>A0A7I7S3X3_9MYCO</name>
<dbReference type="InterPro" id="IPR015443">
    <property type="entry name" value="Aldose_1-epimerase"/>
</dbReference>
<dbReference type="GO" id="GO:0033499">
    <property type="term" value="P:galactose catabolic process via UDP-galactose, Leloir pathway"/>
    <property type="evidence" value="ECO:0007669"/>
    <property type="project" value="TreeGrafter"/>
</dbReference>
<dbReference type="EMBL" id="AP022593">
    <property type="protein sequence ID" value="BBY51101.1"/>
    <property type="molecule type" value="Genomic_DNA"/>
</dbReference>
<dbReference type="GO" id="GO:0004034">
    <property type="term" value="F:aldose 1-epimerase activity"/>
    <property type="evidence" value="ECO:0007669"/>
    <property type="project" value="UniProtKB-EC"/>
</dbReference>
<organism evidence="9 10">
    <name type="scientific">Mycolicibacterium arabiense</name>
    <dbReference type="NCBI Taxonomy" id="1286181"/>
    <lineage>
        <taxon>Bacteria</taxon>
        <taxon>Bacillati</taxon>
        <taxon>Actinomycetota</taxon>
        <taxon>Actinomycetes</taxon>
        <taxon>Mycobacteriales</taxon>
        <taxon>Mycobacteriaceae</taxon>
        <taxon>Mycolicibacterium</taxon>
    </lineage>
</organism>
<feature type="binding site" evidence="8">
    <location>
        <begin position="72"/>
        <end position="73"/>
    </location>
    <ligand>
        <name>beta-D-galactose</name>
        <dbReference type="ChEBI" id="CHEBI:27667"/>
    </ligand>
</feature>
<evidence type="ECO:0000256" key="7">
    <source>
        <dbReference type="PIRSR" id="PIRSR005096-2"/>
    </source>
</evidence>
<comment type="catalytic activity">
    <reaction evidence="5">
        <text>alpha-D-glucose = beta-D-glucose</text>
        <dbReference type="Rhea" id="RHEA:10264"/>
        <dbReference type="ChEBI" id="CHEBI:15903"/>
        <dbReference type="ChEBI" id="CHEBI:17925"/>
        <dbReference type="EC" id="5.1.3.3"/>
    </reaction>
</comment>
<dbReference type="PIRSF" id="PIRSF005096">
    <property type="entry name" value="GALM"/>
    <property type="match status" value="1"/>
</dbReference>